<dbReference type="EnsemblPlants" id="KEH16372">
    <property type="protein sequence ID" value="KEH16372"/>
    <property type="gene ID" value="MTR_0210s0040"/>
</dbReference>
<reference evidence="2" key="3">
    <citation type="submission" date="2015-06" db="UniProtKB">
        <authorList>
            <consortium name="EnsemblPlants"/>
        </authorList>
    </citation>
    <scope>IDENTIFICATION</scope>
    <source>
        <strain evidence="2">cv. Jemalong A17</strain>
    </source>
</reference>
<dbReference type="HOGENOM" id="CLU_1654799_0_0_1"/>
<dbReference type="Proteomes" id="UP000002051">
    <property type="component" value="Unassembled WGS sequence"/>
</dbReference>
<dbReference type="AlphaFoldDB" id="A0A072TGB5"/>
<evidence type="ECO:0000313" key="2">
    <source>
        <dbReference type="EnsemblPlants" id="KEH16372"/>
    </source>
</evidence>
<name>A0A072TGB5_MEDTR</name>
<accession>A0A072TGB5</accession>
<evidence type="ECO:0000313" key="1">
    <source>
        <dbReference type="EMBL" id="KEH16372.1"/>
    </source>
</evidence>
<sequence length="160" mass="18214">MNKYYFLKYFVFHDGGNGRTEPFFDLRRLNTLIIRNRQVLDAQNLYISSATLANFTTEMDRDDYSKVELDTPSLYSFDFTGIPLQKLCGSKCNLSSLKDASINVPMGSVIPADTPLVLLRWLVELTNIKSLTVPSSTLQVLSLVPDLLKVEFSYLYNLKL</sequence>
<organism evidence="1 3">
    <name type="scientific">Medicago truncatula</name>
    <name type="common">Barrel medic</name>
    <name type="synonym">Medicago tribuloides</name>
    <dbReference type="NCBI Taxonomy" id="3880"/>
    <lineage>
        <taxon>Eukaryota</taxon>
        <taxon>Viridiplantae</taxon>
        <taxon>Streptophyta</taxon>
        <taxon>Embryophyta</taxon>
        <taxon>Tracheophyta</taxon>
        <taxon>Spermatophyta</taxon>
        <taxon>Magnoliopsida</taxon>
        <taxon>eudicotyledons</taxon>
        <taxon>Gunneridae</taxon>
        <taxon>Pentapetalae</taxon>
        <taxon>rosids</taxon>
        <taxon>fabids</taxon>
        <taxon>Fabales</taxon>
        <taxon>Fabaceae</taxon>
        <taxon>Papilionoideae</taxon>
        <taxon>50 kb inversion clade</taxon>
        <taxon>NPAAA clade</taxon>
        <taxon>Hologalegina</taxon>
        <taxon>IRL clade</taxon>
        <taxon>Trifolieae</taxon>
        <taxon>Medicago</taxon>
    </lineage>
</organism>
<reference evidence="1 3" key="2">
    <citation type="journal article" date="2014" name="BMC Genomics">
        <title>An improved genome release (version Mt4.0) for the model legume Medicago truncatula.</title>
        <authorList>
            <person name="Tang H."/>
            <person name="Krishnakumar V."/>
            <person name="Bidwell S."/>
            <person name="Rosen B."/>
            <person name="Chan A."/>
            <person name="Zhou S."/>
            <person name="Gentzbittel L."/>
            <person name="Childs K.L."/>
            <person name="Yandell M."/>
            <person name="Gundlach H."/>
            <person name="Mayer K.F."/>
            <person name="Schwartz D.C."/>
            <person name="Town C.D."/>
        </authorList>
    </citation>
    <scope>GENOME REANNOTATION</scope>
    <source>
        <strain evidence="1">A17</strain>
        <strain evidence="2 3">cv. Jemalong A17</strain>
    </source>
</reference>
<evidence type="ECO:0000313" key="3">
    <source>
        <dbReference type="Proteomes" id="UP000002051"/>
    </source>
</evidence>
<gene>
    <name evidence="1" type="ORF">MTR_0210s0040</name>
</gene>
<proteinExistence type="predicted"/>
<dbReference type="EMBL" id="KL402935">
    <property type="protein sequence ID" value="KEH16372.1"/>
    <property type="molecule type" value="Genomic_DNA"/>
</dbReference>
<protein>
    <submittedName>
        <fullName evidence="1">Cytochrome C biogenesis protein ccsA, putative</fullName>
    </submittedName>
</protein>
<reference evidence="1 3" key="1">
    <citation type="journal article" date="2011" name="Nature">
        <title>The Medicago genome provides insight into the evolution of rhizobial symbioses.</title>
        <authorList>
            <person name="Young N.D."/>
            <person name="Debelle F."/>
            <person name="Oldroyd G.E."/>
            <person name="Geurts R."/>
            <person name="Cannon S.B."/>
            <person name="Udvardi M.K."/>
            <person name="Benedito V.A."/>
            <person name="Mayer K.F."/>
            <person name="Gouzy J."/>
            <person name="Schoof H."/>
            <person name="Van de Peer Y."/>
            <person name="Proost S."/>
            <person name="Cook D.R."/>
            <person name="Meyers B.C."/>
            <person name="Spannagl M."/>
            <person name="Cheung F."/>
            <person name="De Mita S."/>
            <person name="Krishnakumar V."/>
            <person name="Gundlach H."/>
            <person name="Zhou S."/>
            <person name="Mudge J."/>
            <person name="Bharti A.K."/>
            <person name="Murray J.D."/>
            <person name="Naoumkina M.A."/>
            <person name="Rosen B."/>
            <person name="Silverstein K.A."/>
            <person name="Tang H."/>
            <person name="Rombauts S."/>
            <person name="Zhao P.X."/>
            <person name="Zhou P."/>
            <person name="Barbe V."/>
            <person name="Bardou P."/>
            <person name="Bechner M."/>
            <person name="Bellec A."/>
            <person name="Berger A."/>
            <person name="Berges H."/>
            <person name="Bidwell S."/>
            <person name="Bisseling T."/>
            <person name="Choisne N."/>
            <person name="Couloux A."/>
            <person name="Denny R."/>
            <person name="Deshpande S."/>
            <person name="Dai X."/>
            <person name="Doyle J.J."/>
            <person name="Dudez A.M."/>
            <person name="Farmer A.D."/>
            <person name="Fouteau S."/>
            <person name="Franken C."/>
            <person name="Gibelin C."/>
            <person name="Gish J."/>
            <person name="Goldstein S."/>
            <person name="Gonzalez A.J."/>
            <person name="Green P.J."/>
            <person name="Hallab A."/>
            <person name="Hartog M."/>
            <person name="Hua A."/>
            <person name="Humphray S.J."/>
            <person name="Jeong D.H."/>
            <person name="Jing Y."/>
            <person name="Jocker A."/>
            <person name="Kenton S.M."/>
            <person name="Kim D.J."/>
            <person name="Klee K."/>
            <person name="Lai H."/>
            <person name="Lang C."/>
            <person name="Lin S."/>
            <person name="Macmil S.L."/>
            <person name="Magdelenat G."/>
            <person name="Matthews L."/>
            <person name="McCorrison J."/>
            <person name="Monaghan E.L."/>
            <person name="Mun J.H."/>
            <person name="Najar F.Z."/>
            <person name="Nicholson C."/>
            <person name="Noirot C."/>
            <person name="O'Bleness M."/>
            <person name="Paule C.R."/>
            <person name="Poulain J."/>
            <person name="Prion F."/>
            <person name="Qin B."/>
            <person name="Qu C."/>
            <person name="Retzel E.F."/>
            <person name="Riddle C."/>
            <person name="Sallet E."/>
            <person name="Samain S."/>
            <person name="Samson N."/>
            <person name="Sanders I."/>
            <person name="Saurat O."/>
            <person name="Scarpelli C."/>
            <person name="Schiex T."/>
            <person name="Segurens B."/>
            <person name="Severin A.J."/>
            <person name="Sherrier D.J."/>
            <person name="Shi R."/>
            <person name="Sims S."/>
            <person name="Singer S.R."/>
            <person name="Sinharoy S."/>
            <person name="Sterck L."/>
            <person name="Viollet A."/>
            <person name="Wang B.B."/>
            <person name="Wang K."/>
            <person name="Wang M."/>
            <person name="Wang X."/>
            <person name="Warfsmann J."/>
            <person name="Weissenbach J."/>
            <person name="White D.D."/>
            <person name="White J.D."/>
            <person name="Wiley G.B."/>
            <person name="Wincker P."/>
            <person name="Xing Y."/>
            <person name="Yang L."/>
            <person name="Yao Z."/>
            <person name="Ying F."/>
            <person name="Zhai J."/>
            <person name="Zhou L."/>
            <person name="Zuber A."/>
            <person name="Denarie J."/>
            <person name="Dixon R.A."/>
            <person name="May G.D."/>
            <person name="Schwartz D.C."/>
            <person name="Rogers J."/>
            <person name="Quetier F."/>
            <person name="Town C.D."/>
            <person name="Roe B.A."/>
        </authorList>
    </citation>
    <scope>NUCLEOTIDE SEQUENCE [LARGE SCALE GENOMIC DNA]</scope>
    <source>
        <strain evidence="1">A17</strain>
        <strain evidence="2 3">cv. Jemalong A17</strain>
    </source>
</reference>
<keyword evidence="3" id="KW-1185">Reference proteome</keyword>